<feature type="region of interest" description="Disordered" evidence="10">
    <location>
        <begin position="191"/>
        <end position="215"/>
    </location>
</feature>
<evidence type="ECO:0000256" key="6">
    <source>
        <dbReference type="ARBA" id="ARBA00022729"/>
    </source>
</evidence>
<dbReference type="PANTHER" id="PTHR17530">
    <property type="entry name" value="PRO-THYROTROPIN-RELEASING HORMONE"/>
    <property type="match status" value="1"/>
</dbReference>
<evidence type="ECO:0000256" key="8">
    <source>
        <dbReference type="ARBA" id="ARBA00022815"/>
    </source>
</evidence>
<evidence type="ECO:0000256" key="3">
    <source>
        <dbReference type="ARBA" id="ARBA00022525"/>
    </source>
</evidence>
<sequence length="256" mass="29139">MQGPWLLLALALIFVLTGIPKSCALPEAAQEEGAVTPDLPGLEKVQVRPERRFLRKDLQRVRGDLGAALDSWITKRQHPGKREEKLEDVEAEERGDLGEVGAWRPHKRQHPGRRANQDKDSWSDEGDSDWLPPSWLPDFFLDSWFSDAPQVKRQHPGRRSFPWMESDVTKRQHPGRRFIDPELQRIWEETEGEEGGLMPEKRQHPGKRAVGHPCGPQGICGQTGLLQLLGDLSRGQETLAKQSPQLEAWVREPLEE</sequence>
<dbReference type="InterPro" id="IPR008857">
    <property type="entry name" value="TRH"/>
</dbReference>
<keyword evidence="3 9" id="KW-0964">Secreted</keyword>
<feature type="compositionally biased region" description="Basic residues" evidence="10">
    <location>
        <begin position="104"/>
        <end position="113"/>
    </location>
</feature>
<keyword evidence="7" id="KW-0677">Repeat</keyword>
<comment type="function">
    <text evidence="9">Functions as a regulator of the biosynthesis of TSH in the anterior pituitary gland and as a neurotransmitter/ neuromodulator in the central and peripheral nervous systems.</text>
</comment>
<dbReference type="Pfam" id="PF05438">
    <property type="entry name" value="TRH"/>
    <property type="match status" value="2"/>
</dbReference>
<dbReference type="GO" id="GO:0009755">
    <property type="term" value="P:hormone-mediated signaling pathway"/>
    <property type="evidence" value="ECO:0007669"/>
    <property type="project" value="UniProtKB-UniRule"/>
</dbReference>
<evidence type="ECO:0000256" key="9">
    <source>
        <dbReference type="PIRNR" id="PIRNR001795"/>
    </source>
</evidence>
<dbReference type="GO" id="GO:0014054">
    <property type="term" value="P:positive regulation of gamma-aminobutyric acid secretion"/>
    <property type="evidence" value="ECO:0007669"/>
    <property type="project" value="TreeGrafter"/>
</dbReference>
<evidence type="ECO:0000256" key="2">
    <source>
        <dbReference type="ARBA" id="ARBA00010437"/>
    </source>
</evidence>
<dbReference type="Proteomes" id="UP000694415">
    <property type="component" value="Unplaced"/>
</dbReference>
<dbReference type="GO" id="GO:0001692">
    <property type="term" value="P:histamine metabolic process"/>
    <property type="evidence" value="ECO:0007669"/>
    <property type="project" value="TreeGrafter"/>
</dbReference>
<keyword evidence="6 9" id="KW-0732">Signal</keyword>
<dbReference type="Ensembl" id="ENSMSIT00000014450.1">
    <property type="protein sequence ID" value="ENSMSIP00000011382.1"/>
    <property type="gene ID" value="ENSMSIG00000009965.1"/>
</dbReference>
<keyword evidence="8" id="KW-0027">Amidation</keyword>
<dbReference type="PIRSF" id="PIRSF001795">
    <property type="entry name" value="TRH"/>
    <property type="match status" value="1"/>
</dbReference>
<evidence type="ECO:0000256" key="5">
    <source>
        <dbReference type="ARBA" id="ARBA00022702"/>
    </source>
</evidence>
<evidence type="ECO:0000256" key="7">
    <source>
        <dbReference type="ARBA" id="ARBA00022737"/>
    </source>
</evidence>
<comment type="subcellular location">
    <subcellularLocation>
        <location evidence="1">Secreted</location>
    </subcellularLocation>
</comment>
<dbReference type="GeneTree" id="ENSGT00390000016951"/>
<reference evidence="11" key="2">
    <citation type="submission" date="2025-09" db="UniProtKB">
        <authorList>
            <consortium name="Ensembl"/>
        </authorList>
    </citation>
    <scope>IDENTIFICATION</scope>
</reference>
<name>A0A8C6GU27_MUSSI</name>
<keyword evidence="4" id="KW-0165">Cleavage on pair of basic residues</keyword>
<evidence type="ECO:0000256" key="4">
    <source>
        <dbReference type="ARBA" id="ARBA00022685"/>
    </source>
</evidence>
<keyword evidence="5 9" id="KW-0372">Hormone</keyword>
<dbReference type="GO" id="GO:0007628">
    <property type="term" value="P:adult walking behavior"/>
    <property type="evidence" value="ECO:0007669"/>
    <property type="project" value="Ensembl"/>
</dbReference>
<dbReference type="GO" id="GO:0030141">
    <property type="term" value="C:secretory granule"/>
    <property type="evidence" value="ECO:0007669"/>
    <property type="project" value="TreeGrafter"/>
</dbReference>
<evidence type="ECO:0000256" key="1">
    <source>
        <dbReference type="ARBA" id="ARBA00004613"/>
    </source>
</evidence>
<accession>A0A8C6GU27</accession>
<dbReference type="GO" id="GO:0005576">
    <property type="term" value="C:extracellular region"/>
    <property type="evidence" value="ECO:0007669"/>
    <property type="project" value="UniProtKB-SubCell"/>
</dbReference>
<dbReference type="AlphaFoldDB" id="A0A8C6GU27"/>
<evidence type="ECO:0000313" key="12">
    <source>
        <dbReference type="Proteomes" id="UP000694415"/>
    </source>
</evidence>
<feature type="region of interest" description="Disordered" evidence="10">
    <location>
        <begin position="151"/>
        <end position="174"/>
    </location>
</feature>
<protein>
    <recommendedName>
        <fullName evidence="9">Pro-thyrotropin-releasing hormone</fullName>
    </recommendedName>
</protein>
<dbReference type="GO" id="GO:0014050">
    <property type="term" value="P:negative regulation of glutamate secretion"/>
    <property type="evidence" value="ECO:0007669"/>
    <property type="project" value="TreeGrafter"/>
</dbReference>
<organism evidence="11 12">
    <name type="scientific">Mus spicilegus</name>
    <name type="common">Mound-building mouse</name>
    <dbReference type="NCBI Taxonomy" id="10103"/>
    <lineage>
        <taxon>Eukaryota</taxon>
        <taxon>Metazoa</taxon>
        <taxon>Chordata</taxon>
        <taxon>Craniata</taxon>
        <taxon>Vertebrata</taxon>
        <taxon>Euteleostomi</taxon>
        <taxon>Mammalia</taxon>
        <taxon>Eutheria</taxon>
        <taxon>Euarchontoglires</taxon>
        <taxon>Glires</taxon>
        <taxon>Rodentia</taxon>
        <taxon>Myomorpha</taxon>
        <taxon>Muroidea</taxon>
        <taxon>Muridae</taxon>
        <taxon>Murinae</taxon>
        <taxon>Mus</taxon>
        <taxon>Mus</taxon>
    </lineage>
</organism>
<feature type="chain" id="PRO_5034357501" description="Pro-thyrotropin-releasing hormone" evidence="9">
    <location>
        <begin position="25"/>
        <end position="256"/>
    </location>
</feature>
<feature type="signal peptide" evidence="9">
    <location>
        <begin position="1"/>
        <end position="24"/>
    </location>
</feature>
<evidence type="ECO:0000256" key="10">
    <source>
        <dbReference type="SAM" id="MobiDB-lite"/>
    </source>
</evidence>
<dbReference type="GO" id="GO:0032024">
    <property type="term" value="P:positive regulation of insulin secretion"/>
    <property type="evidence" value="ECO:0007669"/>
    <property type="project" value="TreeGrafter"/>
</dbReference>
<evidence type="ECO:0000313" key="11">
    <source>
        <dbReference type="Ensembl" id="ENSMSIP00000011382.1"/>
    </source>
</evidence>
<feature type="region of interest" description="Disordered" evidence="10">
    <location>
        <begin position="76"/>
        <end position="128"/>
    </location>
</feature>
<dbReference type="GO" id="GO:0042755">
    <property type="term" value="P:eating behavior"/>
    <property type="evidence" value="ECO:0007669"/>
    <property type="project" value="TreeGrafter"/>
</dbReference>
<dbReference type="GO" id="GO:0008437">
    <property type="term" value="F:thyrotropin-releasing hormone activity"/>
    <property type="evidence" value="ECO:0007669"/>
    <property type="project" value="InterPro"/>
</dbReference>
<reference evidence="11" key="1">
    <citation type="submission" date="2025-08" db="UniProtKB">
        <authorList>
            <consortium name="Ensembl"/>
        </authorList>
    </citation>
    <scope>IDENTIFICATION</scope>
</reference>
<dbReference type="PANTHER" id="PTHR17530:SF2">
    <property type="entry name" value="PRO-THYROTROPIN-RELEASING HORMONE"/>
    <property type="match status" value="1"/>
</dbReference>
<comment type="similarity">
    <text evidence="2 9">Belongs to the TRH family.</text>
</comment>
<proteinExistence type="inferred from homology"/>
<keyword evidence="12" id="KW-1185">Reference proteome</keyword>